<sequence>MDDFYIDPKGLAAYYEVQWLDKLRLSGVSEQFESKSKYVPESFISSKHTQRVAKFIIDALEAESIEPIDALEVGAALGRNSYELVTNIPSISSVTVVEPSHRLLSNLKQILIDGTKCEFPYIKSLKELGCLDFDASTIAKACDHVSFTLIEAPFERGVVKKEFDLTVCLNVLDQCESPKTLVNALMDATSFNGMLVLSCTYQWNKKHLKEESEAVNDINDYFGEGWEKLSEDEHEYKIRFNERYSLLFLSHVVAYKKVGG</sequence>
<name>A0A2S7VEG6_9VIBR</name>
<dbReference type="RefSeq" id="WP_008217796.1">
    <property type="nucleotide sequence ID" value="NZ_JAPQMU010000009.1"/>
</dbReference>
<evidence type="ECO:0000313" key="1">
    <source>
        <dbReference type="EMBL" id="PQJ60499.1"/>
    </source>
</evidence>
<dbReference type="Gene3D" id="3.40.50.150">
    <property type="entry name" value="Vaccinia Virus protein VP39"/>
    <property type="match status" value="1"/>
</dbReference>
<dbReference type="EMBL" id="MSCI01000002">
    <property type="protein sequence ID" value="PQJ60499.1"/>
    <property type="molecule type" value="Genomic_DNA"/>
</dbReference>
<protein>
    <submittedName>
        <fullName evidence="1">SAM-dependent methyltransferase</fullName>
    </submittedName>
</protein>
<evidence type="ECO:0000313" key="2">
    <source>
        <dbReference type="Proteomes" id="UP000238707"/>
    </source>
</evidence>
<comment type="caution">
    <text evidence="1">The sequence shown here is derived from an EMBL/GenBank/DDBJ whole genome shotgun (WGS) entry which is preliminary data.</text>
</comment>
<dbReference type="InterPro" id="IPR029063">
    <property type="entry name" value="SAM-dependent_MTases_sf"/>
</dbReference>
<organism evidence="1 2">
    <name type="scientific">Vibrio chagasii</name>
    <dbReference type="NCBI Taxonomy" id="170679"/>
    <lineage>
        <taxon>Bacteria</taxon>
        <taxon>Pseudomonadati</taxon>
        <taxon>Pseudomonadota</taxon>
        <taxon>Gammaproteobacteria</taxon>
        <taxon>Vibrionales</taxon>
        <taxon>Vibrionaceae</taxon>
        <taxon>Vibrio</taxon>
    </lineage>
</organism>
<keyword evidence="2" id="KW-1185">Reference proteome</keyword>
<dbReference type="Proteomes" id="UP000238707">
    <property type="component" value="Unassembled WGS sequence"/>
</dbReference>
<keyword evidence="1" id="KW-0489">Methyltransferase</keyword>
<dbReference type="GO" id="GO:0032259">
    <property type="term" value="P:methylation"/>
    <property type="evidence" value="ECO:0007669"/>
    <property type="project" value="UniProtKB-KW"/>
</dbReference>
<reference evidence="1 2" key="1">
    <citation type="submission" date="2016-12" db="EMBL/GenBank/DDBJ databases">
        <title>Diversity of luminous bacteria.</title>
        <authorList>
            <person name="Yoshizawa S."/>
            <person name="Kogure K."/>
        </authorList>
    </citation>
    <scope>NUCLEOTIDE SEQUENCE [LARGE SCALE GENOMIC DNA]</scope>
    <source>
        <strain evidence="1 2">LC2-408</strain>
    </source>
</reference>
<keyword evidence="1" id="KW-0808">Transferase</keyword>
<proteinExistence type="predicted"/>
<gene>
    <name evidence="1" type="ORF">BTO10_14140</name>
</gene>
<dbReference type="AlphaFoldDB" id="A0A2S7VEG6"/>
<accession>A0A2S7VEG6</accession>
<dbReference type="GO" id="GO:0008168">
    <property type="term" value="F:methyltransferase activity"/>
    <property type="evidence" value="ECO:0007669"/>
    <property type="project" value="UniProtKB-KW"/>
</dbReference>
<dbReference type="SUPFAM" id="SSF53335">
    <property type="entry name" value="S-adenosyl-L-methionine-dependent methyltransferases"/>
    <property type="match status" value="1"/>
</dbReference>